<dbReference type="PANTHER" id="PTHR13604:SF0">
    <property type="entry name" value="ABASIC SITE PROCESSING PROTEIN HMCES"/>
    <property type="match status" value="1"/>
</dbReference>
<evidence type="ECO:0000256" key="2">
    <source>
        <dbReference type="ARBA" id="ARBA00022670"/>
    </source>
</evidence>
<evidence type="ECO:0000256" key="4">
    <source>
        <dbReference type="ARBA" id="ARBA00022801"/>
    </source>
</evidence>
<dbReference type="GO" id="GO:0006508">
    <property type="term" value="P:proteolysis"/>
    <property type="evidence" value="ECO:0007669"/>
    <property type="project" value="UniProtKB-KW"/>
</dbReference>
<keyword evidence="11" id="KW-1185">Reference proteome</keyword>
<dbReference type="GO" id="GO:0106300">
    <property type="term" value="P:protein-DNA covalent cross-linking repair"/>
    <property type="evidence" value="ECO:0007669"/>
    <property type="project" value="InterPro"/>
</dbReference>
<dbReference type="GO" id="GO:0008233">
    <property type="term" value="F:peptidase activity"/>
    <property type="evidence" value="ECO:0007669"/>
    <property type="project" value="UniProtKB-KW"/>
</dbReference>
<dbReference type="EMBL" id="QUZK01000012">
    <property type="protein sequence ID" value="RFF32226.1"/>
    <property type="molecule type" value="Genomic_DNA"/>
</dbReference>
<evidence type="ECO:0000256" key="5">
    <source>
        <dbReference type="ARBA" id="ARBA00023124"/>
    </source>
</evidence>
<evidence type="ECO:0000256" key="3">
    <source>
        <dbReference type="ARBA" id="ARBA00022763"/>
    </source>
</evidence>
<evidence type="ECO:0000256" key="9">
    <source>
        <dbReference type="SAM" id="MobiDB-lite"/>
    </source>
</evidence>
<dbReference type="Pfam" id="PF02586">
    <property type="entry name" value="SRAP"/>
    <property type="match status" value="1"/>
</dbReference>
<organism evidence="10 11">
    <name type="scientific">Wenzhouxiangella sediminis</name>
    <dbReference type="NCBI Taxonomy" id="1792836"/>
    <lineage>
        <taxon>Bacteria</taxon>
        <taxon>Pseudomonadati</taxon>
        <taxon>Pseudomonadota</taxon>
        <taxon>Gammaproteobacteria</taxon>
        <taxon>Chromatiales</taxon>
        <taxon>Wenzhouxiangellaceae</taxon>
        <taxon>Wenzhouxiangella</taxon>
    </lineage>
</organism>
<keyword evidence="6" id="KW-0238">DNA-binding</keyword>
<dbReference type="InterPro" id="IPR003738">
    <property type="entry name" value="SRAP"/>
</dbReference>
<keyword evidence="3" id="KW-0227">DNA damage</keyword>
<dbReference type="InterPro" id="IPR036590">
    <property type="entry name" value="SRAP-like"/>
</dbReference>
<dbReference type="AlphaFoldDB" id="A0A3E1KBW6"/>
<dbReference type="Gene3D" id="3.90.1680.10">
    <property type="entry name" value="SOS response associated peptidase-like"/>
    <property type="match status" value="1"/>
</dbReference>
<dbReference type="RefSeq" id="WP_116649408.1">
    <property type="nucleotide sequence ID" value="NZ_QUZK01000012.1"/>
</dbReference>
<sequence>MCGRGGHEFSWRQVYEYLDLFGTPPDDGLRLLNVAPSTRRGDSVRWTVLPAVMPDEQGRRVLQHMVWPLLPPWMKGELPKFSTANCRSEPGVPFSETVVKKPTFRNAWKRGQRCLVPFSWFYEWDQRSKPKQPWRVMPATEPMLIFAGLWDESTTREGETRRSFTLITTEPNGLLREIGHHRAPVMLTGNQWQTWLTGSPEAAEQLLAPPPEDSLRAEPVSTKVNNPEYQGEDLLEPIELPQGQAGLDL</sequence>
<evidence type="ECO:0000256" key="6">
    <source>
        <dbReference type="ARBA" id="ARBA00023125"/>
    </source>
</evidence>
<protein>
    <recommendedName>
        <fullName evidence="8">Abasic site processing protein</fullName>
        <ecNumber evidence="8">3.4.-.-</ecNumber>
    </recommendedName>
</protein>
<proteinExistence type="inferred from homology"/>
<dbReference type="GO" id="GO:0016829">
    <property type="term" value="F:lyase activity"/>
    <property type="evidence" value="ECO:0007669"/>
    <property type="project" value="UniProtKB-KW"/>
</dbReference>
<accession>A0A3E1KBW6</accession>
<comment type="similarity">
    <text evidence="1 8">Belongs to the SOS response-associated peptidase family.</text>
</comment>
<dbReference type="PANTHER" id="PTHR13604">
    <property type="entry name" value="DC12-RELATED"/>
    <property type="match status" value="1"/>
</dbReference>
<dbReference type="OrthoDB" id="6192129at2"/>
<keyword evidence="4 8" id="KW-0378">Hydrolase</keyword>
<evidence type="ECO:0000256" key="7">
    <source>
        <dbReference type="ARBA" id="ARBA00023239"/>
    </source>
</evidence>
<dbReference type="EC" id="3.4.-.-" evidence="8"/>
<evidence type="ECO:0000313" key="10">
    <source>
        <dbReference type="EMBL" id="RFF32226.1"/>
    </source>
</evidence>
<dbReference type="Proteomes" id="UP000260351">
    <property type="component" value="Unassembled WGS sequence"/>
</dbReference>
<evidence type="ECO:0000256" key="1">
    <source>
        <dbReference type="ARBA" id="ARBA00008136"/>
    </source>
</evidence>
<dbReference type="GO" id="GO:0003697">
    <property type="term" value="F:single-stranded DNA binding"/>
    <property type="evidence" value="ECO:0007669"/>
    <property type="project" value="InterPro"/>
</dbReference>
<evidence type="ECO:0000313" key="11">
    <source>
        <dbReference type="Proteomes" id="UP000260351"/>
    </source>
</evidence>
<name>A0A3E1KBW6_9GAMM</name>
<dbReference type="SUPFAM" id="SSF143081">
    <property type="entry name" value="BB1717-like"/>
    <property type="match status" value="1"/>
</dbReference>
<keyword evidence="5" id="KW-0190">Covalent protein-DNA linkage</keyword>
<evidence type="ECO:0000256" key="8">
    <source>
        <dbReference type="RuleBase" id="RU364100"/>
    </source>
</evidence>
<comment type="caution">
    <text evidence="10">The sequence shown here is derived from an EMBL/GenBank/DDBJ whole genome shotgun (WGS) entry which is preliminary data.</text>
</comment>
<keyword evidence="7" id="KW-0456">Lyase</keyword>
<feature type="region of interest" description="Disordered" evidence="9">
    <location>
        <begin position="205"/>
        <end position="249"/>
    </location>
</feature>
<reference evidence="10 11" key="1">
    <citation type="submission" date="2018-08" db="EMBL/GenBank/DDBJ databases">
        <title>Wenzhouxiangella salilacus sp. nov., a novel bacterium isolated from a saline lake in Xinjiang Province, China.</title>
        <authorList>
            <person name="Han S."/>
        </authorList>
    </citation>
    <scope>NUCLEOTIDE SEQUENCE [LARGE SCALE GENOMIC DNA]</scope>
    <source>
        <strain evidence="10 11">XDB06</strain>
    </source>
</reference>
<gene>
    <name evidence="10" type="ORF">DZC52_01805</name>
</gene>
<keyword evidence="2 8" id="KW-0645">Protease</keyword>